<dbReference type="InterPro" id="IPR019149">
    <property type="entry name" value="ABHD18"/>
</dbReference>
<dbReference type="Pfam" id="PF09752">
    <property type="entry name" value="ABHD18"/>
    <property type="match status" value="1"/>
</dbReference>
<protein>
    <submittedName>
        <fullName evidence="1">Uncharacterized protein</fullName>
    </submittedName>
</protein>
<dbReference type="AlphaFoldDB" id="A0A9C7PS84"/>
<accession>A0A9C7PS84</accession>
<name>A0A9C7PS84_9RHOD</name>
<keyword evidence="2" id="KW-1185">Reference proteome</keyword>
<sequence>MSKHHNIYKLYKWHSLVDSVYCSIVTKLSSEQFFNKGWGDRVSFEKQHSLFVEKLKQWKEARNFGKPLQGPSIAENQLQWTYDSASSYSSSSPSYILTRFNKKQPWLWNRVAEVWKLRLREACFLSPATEGLIETGSLSSFPGETRMARFLVVEPLHSSTSTLVIHLAATGDHGYNRRLFCFALPLASSGISSVILENPYYGSRKPAHQVGSKLAYVQDLLLLGFATILECISIAKYFSEGFGYRRICFTGLSQGGLHAAMAASLYPLPVATVAAFSPHSAVPVFTDGVLRQSCSWNQLAATMNEALVTESLCTIQHTEGDSHQIREYYDQASSQVGQYVDRKEQTVLSLLSNALALSDIRHFPQPANPRAAVLLAGENDKYVPKDCVDMFSRAWPQMEIRWIPSGHVTGFLFYRQHIFQAILDSLARV</sequence>
<dbReference type="PANTHER" id="PTHR13617:SF14">
    <property type="entry name" value="PROTEIN ABHD18"/>
    <property type="match status" value="1"/>
</dbReference>
<dbReference type="SUPFAM" id="SSF53474">
    <property type="entry name" value="alpha/beta-Hydrolases"/>
    <property type="match status" value="1"/>
</dbReference>
<organism evidence="1 2">
    <name type="scientific">Galdieria partita</name>
    <dbReference type="NCBI Taxonomy" id="83374"/>
    <lineage>
        <taxon>Eukaryota</taxon>
        <taxon>Rhodophyta</taxon>
        <taxon>Bangiophyceae</taxon>
        <taxon>Galdieriales</taxon>
        <taxon>Galdieriaceae</taxon>
        <taxon>Galdieria</taxon>
    </lineage>
</organism>
<comment type="caution">
    <text evidence="1">The sequence shown here is derived from an EMBL/GenBank/DDBJ whole genome shotgun (WGS) entry which is preliminary data.</text>
</comment>
<proteinExistence type="predicted"/>
<dbReference type="EMBL" id="BQMJ01000005">
    <property type="protein sequence ID" value="GJQ08896.1"/>
    <property type="molecule type" value="Genomic_DNA"/>
</dbReference>
<dbReference type="Gene3D" id="3.40.50.1820">
    <property type="entry name" value="alpha/beta hydrolase"/>
    <property type="match status" value="1"/>
</dbReference>
<evidence type="ECO:0000313" key="1">
    <source>
        <dbReference type="EMBL" id="GJQ08896.1"/>
    </source>
</evidence>
<dbReference type="PANTHER" id="PTHR13617">
    <property type="entry name" value="PROTEIN ABHD18"/>
    <property type="match status" value="1"/>
</dbReference>
<gene>
    <name evidence="1" type="ORF">GpartN1_g687.t1</name>
</gene>
<evidence type="ECO:0000313" key="2">
    <source>
        <dbReference type="Proteomes" id="UP001061958"/>
    </source>
</evidence>
<reference evidence="1" key="2">
    <citation type="submission" date="2022-01" db="EMBL/GenBank/DDBJ databases">
        <authorList>
            <person name="Hirooka S."/>
            <person name="Miyagishima S.Y."/>
        </authorList>
    </citation>
    <scope>NUCLEOTIDE SEQUENCE</scope>
    <source>
        <strain evidence="1">NBRC 102759</strain>
    </source>
</reference>
<dbReference type="OrthoDB" id="2831at2759"/>
<reference evidence="1" key="1">
    <citation type="journal article" date="2022" name="Proc. Natl. Acad. Sci. U.S.A.">
        <title>Life cycle and functional genomics of the unicellular red alga Galdieria for elucidating algal and plant evolution and industrial use.</title>
        <authorList>
            <person name="Hirooka S."/>
            <person name="Itabashi T."/>
            <person name="Ichinose T.M."/>
            <person name="Onuma R."/>
            <person name="Fujiwara T."/>
            <person name="Yamashita S."/>
            <person name="Jong L.W."/>
            <person name="Tomita R."/>
            <person name="Iwane A.H."/>
            <person name="Miyagishima S.Y."/>
        </authorList>
    </citation>
    <scope>NUCLEOTIDE SEQUENCE</scope>
    <source>
        <strain evidence="1">NBRC 102759</strain>
    </source>
</reference>
<dbReference type="Proteomes" id="UP001061958">
    <property type="component" value="Unassembled WGS sequence"/>
</dbReference>
<dbReference type="InterPro" id="IPR029058">
    <property type="entry name" value="AB_hydrolase_fold"/>
</dbReference>